<reference evidence="3" key="1">
    <citation type="submission" date="2017-06" db="EMBL/GenBank/DDBJ databases">
        <authorList>
            <person name="Varghese N."/>
            <person name="Submissions S."/>
        </authorList>
    </citation>
    <scope>NUCLEOTIDE SEQUENCE [LARGE SCALE GENOMIC DNA]</scope>
    <source>
        <strain evidence="3">SCA</strain>
    </source>
</reference>
<evidence type="ECO:0000313" key="3">
    <source>
        <dbReference type="Proteomes" id="UP000198304"/>
    </source>
</evidence>
<dbReference type="Gene3D" id="3.40.630.30">
    <property type="match status" value="1"/>
</dbReference>
<keyword evidence="3" id="KW-1185">Reference proteome</keyword>
<evidence type="ECO:0000313" key="2">
    <source>
        <dbReference type="EMBL" id="SNS96396.1"/>
    </source>
</evidence>
<dbReference type="Proteomes" id="UP000198304">
    <property type="component" value="Unassembled WGS sequence"/>
</dbReference>
<sequence length="336" mass="39686">MFKVYKNANDLPPAWGEITAENHFMKRDTLKKLEMVNPCKQQYHLHEAKKMALVVYELKLDLFTFSRYLSFKILVRIIGIPLSVSSCGYAIGDQENMEDFHQYIKSLKGFYIILNTQDELKMARGDTLPTYKLKIRWSTLEDYISSMRSNYRYRLKKATKRFSDVKMEVLEDNNLFGEDLYRLYEEVYSRSNEKLEKLSMDFFRRFPSKIIKFTLNEESIAFVQLVEHDKELVFLFGGFKHQLNQDYDLYINMLLEIIHYGIKKGFESIDLGQTAEETKSKVGASKCSKYMCLHHSNSFMNFVLNRLVSRFSYKDYRVAHHVFKGEEDEDPAGEMS</sequence>
<dbReference type="GO" id="GO:0016740">
    <property type="term" value="F:transferase activity"/>
    <property type="evidence" value="ECO:0007669"/>
    <property type="project" value="UniProtKB-KW"/>
</dbReference>
<protein>
    <submittedName>
        <fullName evidence="2">Acetyltransferase (GNAT) domain-containing protein</fullName>
    </submittedName>
</protein>
<organism evidence="2 3">
    <name type="scientific">Anaerovirgula multivorans</name>
    <dbReference type="NCBI Taxonomy" id="312168"/>
    <lineage>
        <taxon>Bacteria</taxon>
        <taxon>Bacillati</taxon>
        <taxon>Bacillota</taxon>
        <taxon>Clostridia</taxon>
        <taxon>Peptostreptococcales</taxon>
        <taxon>Natronincolaceae</taxon>
        <taxon>Anaerovirgula</taxon>
    </lineage>
</organism>
<dbReference type="AlphaFoldDB" id="A0A239IRI0"/>
<evidence type="ECO:0000259" key="1">
    <source>
        <dbReference type="Pfam" id="PF13480"/>
    </source>
</evidence>
<feature type="domain" description="BioF2-like acetyltransferase" evidence="1">
    <location>
        <begin position="145"/>
        <end position="279"/>
    </location>
</feature>
<dbReference type="Pfam" id="PF13480">
    <property type="entry name" value="Acetyltransf_6"/>
    <property type="match status" value="1"/>
</dbReference>
<proteinExistence type="predicted"/>
<dbReference type="OrthoDB" id="2081508at2"/>
<keyword evidence="2" id="KW-0808">Transferase</keyword>
<dbReference type="InterPro" id="IPR016181">
    <property type="entry name" value="Acyl_CoA_acyltransferase"/>
</dbReference>
<dbReference type="RefSeq" id="WP_089284717.1">
    <property type="nucleotide sequence ID" value="NZ_FZOJ01000030.1"/>
</dbReference>
<dbReference type="SUPFAM" id="SSF55729">
    <property type="entry name" value="Acyl-CoA N-acyltransferases (Nat)"/>
    <property type="match status" value="1"/>
</dbReference>
<gene>
    <name evidence="2" type="ORF">SAMN05446037_103022</name>
</gene>
<accession>A0A239IRI0</accession>
<dbReference type="EMBL" id="FZOJ01000030">
    <property type="protein sequence ID" value="SNS96396.1"/>
    <property type="molecule type" value="Genomic_DNA"/>
</dbReference>
<dbReference type="InterPro" id="IPR038740">
    <property type="entry name" value="BioF2-like_GNAT_dom"/>
</dbReference>
<name>A0A239IRI0_9FIRM</name>